<name>G2ZAF1_LISIP</name>
<dbReference type="KEGG" id="liv:LIV_0516"/>
<keyword evidence="1" id="KW-1133">Transmembrane helix</keyword>
<evidence type="ECO:0000256" key="2">
    <source>
        <dbReference type="SAM" id="SignalP"/>
    </source>
</evidence>
<gene>
    <name evidence="5" type="ordered locus">LIV_0516</name>
</gene>
<reference evidence="5 6" key="1">
    <citation type="journal article" date="2011" name="J. Bacteriol.">
        <title>Complete genome sequence of the animal pathogen Listeria ivanovii, which provides insights into host specificities and evolution of the genus Listeria.</title>
        <authorList>
            <person name="Buchrieser C."/>
            <person name="Rusniok C."/>
            <person name="Garrido P."/>
            <person name="Hain T."/>
            <person name="Scortti M."/>
            <person name="Lampidis R."/>
            <person name="Karst U."/>
            <person name="Chakraborty T."/>
            <person name="Cossart P."/>
            <person name="Kreft J."/>
            <person name="Vazquez-Boland J.A."/>
            <person name="Goebel W."/>
            <person name="Glaser P."/>
        </authorList>
    </citation>
    <scope>NUCLEOTIDE SEQUENCE [LARGE SCALE GENOMIC DNA]</scope>
    <source>
        <strain evidence="6">ATCC BAA-678 / PAM 55</strain>
    </source>
</reference>
<feature type="transmembrane region" description="Helical" evidence="1">
    <location>
        <begin position="311"/>
        <end position="333"/>
    </location>
</feature>
<dbReference type="OrthoDB" id="2148359at2"/>
<evidence type="ECO:0000313" key="6">
    <source>
        <dbReference type="Proteomes" id="UP000001286"/>
    </source>
</evidence>
<dbReference type="AlphaFoldDB" id="G2ZAF1"/>
<sequence>MKKFFFSLFLIVPLLFGLFPVSQVSAAEGDVGYSVQAKIPTNQIDKKQTYFDLKMKPKQKQTVEIDVKNNSNEEIQVEASVNYASTNRTGTIDYTKNDTSEQDESLKYSLPQIAKIADDQKLLTIPVNGTETVQVTIEMPKDTVDGVVLGAVQFKKKATEGTRKAKGVSIKNEYSYVVGMQLTETDKQVLPNINLISIKPSLVNYRTAIVAKLQNDQPVIINGLSIDAKIYEQDSTKVLHQTKKSNMTMAPNSSFDFAIDWENKPLEKGEYRLKMTATDGENTWKWDQKFTIDEKGQDLNKEAVNIEKSNMWLYVGIAAGIFLGLVVIILIIVRRRKKR</sequence>
<dbReference type="Proteomes" id="UP000001286">
    <property type="component" value="Chromosome"/>
</dbReference>
<dbReference type="EMBL" id="FR687253">
    <property type="protein sequence ID" value="CBW84992.1"/>
    <property type="molecule type" value="Genomic_DNA"/>
</dbReference>
<proteinExistence type="predicted"/>
<dbReference type="Pfam" id="PF06030">
    <property type="entry name" value="WxLIP_PGBD"/>
    <property type="match status" value="1"/>
</dbReference>
<feature type="domain" description="WxL Interacting Protein host binding" evidence="4">
    <location>
        <begin position="166"/>
        <end position="300"/>
    </location>
</feature>
<feature type="domain" description="WxL Interacting Protein peptidoglycan binding" evidence="3">
    <location>
        <begin position="33"/>
        <end position="156"/>
    </location>
</feature>
<dbReference type="Pfam" id="PF11797">
    <property type="entry name" value="WxLIP_HBD"/>
    <property type="match status" value="1"/>
</dbReference>
<dbReference type="InterPro" id="IPR010317">
    <property type="entry name" value="WxLIP_PGBD"/>
</dbReference>
<evidence type="ECO:0000256" key="1">
    <source>
        <dbReference type="SAM" id="Phobius"/>
    </source>
</evidence>
<evidence type="ECO:0000259" key="4">
    <source>
        <dbReference type="Pfam" id="PF11797"/>
    </source>
</evidence>
<evidence type="ECO:0000259" key="3">
    <source>
        <dbReference type="Pfam" id="PF06030"/>
    </source>
</evidence>
<accession>G2ZAF1</accession>
<organism evidence="5 6">
    <name type="scientific">Listeria ivanovii (strain ATCC BAA-678 / PAM 55)</name>
    <dbReference type="NCBI Taxonomy" id="881621"/>
    <lineage>
        <taxon>Bacteria</taxon>
        <taxon>Bacillati</taxon>
        <taxon>Bacillota</taxon>
        <taxon>Bacilli</taxon>
        <taxon>Bacillales</taxon>
        <taxon>Listeriaceae</taxon>
        <taxon>Listeria</taxon>
    </lineage>
</organism>
<dbReference type="eggNOG" id="COG4072">
    <property type="taxonomic scope" value="Bacteria"/>
</dbReference>
<keyword evidence="1" id="KW-0472">Membrane</keyword>
<dbReference type="InterPro" id="IPR021759">
    <property type="entry name" value="WxLIP_HBD"/>
</dbReference>
<dbReference type="HOGENOM" id="CLU_051987_2_0_9"/>
<feature type="chain" id="PRO_5003441213" evidence="2">
    <location>
        <begin position="27"/>
        <end position="339"/>
    </location>
</feature>
<evidence type="ECO:0000313" key="5">
    <source>
        <dbReference type="EMBL" id="CBW84992.1"/>
    </source>
</evidence>
<feature type="signal peptide" evidence="2">
    <location>
        <begin position="1"/>
        <end position="26"/>
    </location>
</feature>
<dbReference type="RefSeq" id="WP_014092029.1">
    <property type="nucleotide sequence ID" value="NC_016011.1"/>
</dbReference>
<keyword evidence="2" id="KW-0732">Signal</keyword>
<keyword evidence="1" id="KW-0812">Transmembrane</keyword>
<protein>
    <submittedName>
        <fullName evidence="5">Uncharacterized protein</fullName>
    </submittedName>
</protein>